<reference evidence="4" key="1">
    <citation type="submission" date="2017-05" db="EMBL/GenBank/DDBJ databases">
        <authorList>
            <person name="Varghese N."/>
            <person name="Submissions S."/>
        </authorList>
    </citation>
    <scope>NUCLEOTIDE SEQUENCE</scope>
    <source>
        <strain evidence="4">Su22</strain>
    </source>
</reference>
<feature type="chain" id="PRO_5041467912" evidence="2">
    <location>
        <begin position="37"/>
        <end position="384"/>
    </location>
</feature>
<evidence type="ECO:0000313" key="4">
    <source>
        <dbReference type="EMBL" id="SMP60056.1"/>
    </source>
</evidence>
<protein>
    <submittedName>
        <fullName evidence="4">Iron complex transport system substrate-binding protein</fullName>
    </submittedName>
</protein>
<dbReference type="SUPFAM" id="SSF53807">
    <property type="entry name" value="Helical backbone' metal receptor"/>
    <property type="match status" value="1"/>
</dbReference>
<name>A0AA46AJF1_9CLOT</name>
<dbReference type="Gene3D" id="3.40.50.1980">
    <property type="entry name" value="Nitrogenase molybdenum iron protein domain"/>
    <property type="match status" value="2"/>
</dbReference>
<evidence type="ECO:0000259" key="3">
    <source>
        <dbReference type="PROSITE" id="PS50983"/>
    </source>
</evidence>
<dbReference type="PROSITE" id="PS51257">
    <property type="entry name" value="PROKAR_LIPOPROTEIN"/>
    <property type="match status" value="1"/>
</dbReference>
<proteinExistence type="inferred from homology"/>
<organism evidence="4 5">
    <name type="scientific">Anoxynatronum buryatiense</name>
    <dbReference type="NCBI Taxonomy" id="489973"/>
    <lineage>
        <taxon>Bacteria</taxon>
        <taxon>Bacillati</taxon>
        <taxon>Bacillota</taxon>
        <taxon>Clostridia</taxon>
        <taxon>Eubacteriales</taxon>
        <taxon>Clostridiaceae</taxon>
        <taxon>Anoxynatronum</taxon>
    </lineage>
</organism>
<dbReference type="AlphaFoldDB" id="A0AA46AJF1"/>
<evidence type="ECO:0000313" key="5">
    <source>
        <dbReference type="Proteomes" id="UP001158066"/>
    </source>
</evidence>
<dbReference type="EMBL" id="FXUF01000008">
    <property type="protein sequence ID" value="SMP60056.1"/>
    <property type="molecule type" value="Genomic_DNA"/>
</dbReference>
<feature type="signal peptide" evidence="2">
    <location>
        <begin position="1"/>
        <end position="36"/>
    </location>
</feature>
<dbReference type="Proteomes" id="UP001158066">
    <property type="component" value="Unassembled WGS sequence"/>
</dbReference>
<dbReference type="InterPro" id="IPR002491">
    <property type="entry name" value="ABC_transptr_periplasmic_BD"/>
</dbReference>
<sequence length="384" mass="42812">MMHTNNKSLSKVTRWMAWLLILLILTGCASTQPAPADSTQPETPMAQEDPLEEVAEPQIDAGKWITDAVGREVLVPDKIQRVACLYAFSGYAVTLLGDGDKIVATPGGLKRDRLLAMVNPAIEEVSVPRAGGTINVEELLNLKPDLVFVSIETAADDREMDKMDKTGIPFLVVDFTSIEDQMANIAFIGEAMGRIQEAQAFNAYYQSVIDRVEGVLAQVPMGDRVTVYHSINEATRTDIKGSLSAQWTNIAGANNVAMNQDLRFVDNKYFAALEQILLWDPEVMIVNEPDVVKYILTNPQWATLQAVKQQKVYQLPQGISRWGHPGAVETPLAILWTAKTLYPELFEDMDLKEEIQHFYRTFLAFDLEDDLTEQILQGGLRDPK</sequence>
<comment type="similarity">
    <text evidence="1">Belongs to the bacterial solute-binding protein 8 family.</text>
</comment>
<accession>A0AA46AJF1</accession>
<comment type="caution">
    <text evidence="4">The sequence shown here is derived from an EMBL/GenBank/DDBJ whole genome shotgun (WGS) entry which is preliminary data.</text>
</comment>
<feature type="domain" description="Fe/B12 periplasmic-binding" evidence="3">
    <location>
        <begin position="81"/>
        <end position="345"/>
    </location>
</feature>
<evidence type="ECO:0000256" key="2">
    <source>
        <dbReference type="SAM" id="SignalP"/>
    </source>
</evidence>
<dbReference type="PANTHER" id="PTHR30535:SF34">
    <property type="entry name" value="MOLYBDATE-BINDING PROTEIN MOLA"/>
    <property type="match status" value="1"/>
</dbReference>
<keyword evidence="5" id="KW-1185">Reference proteome</keyword>
<dbReference type="PANTHER" id="PTHR30535">
    <property type="entry name" value="VITAMIN B12-BINDING PROTEIN"/>
    <property type="match status" value="1"/>
</dbReference>
<evidence type="ECO:0000256" key="1">
    <source>
        <dbReference type="ARBA" id="ARBA00008814"/>
    </source>
</evidence>
<dbReference type="PROSITE" id="PS50983">
    <property type="entry name" value="FE_B12_PBP"/>
    <property type="match status" value="1"/>
</dbReference>
<keyword evidence="2" id="KW-0732">Signal</keyword>
<dbReference type="Gene3D" id="1.20.58.2180">
    <property type="match status" value="1"/>
</dbReference>
<dbReference type="Pfam" id="PF01497">
    <property type="entry name" value="Peripla_BP_2"/>
    <property type="match status" value="1"/>
</dbReference>
<dbReference type="InterPro" id="IPR050902">
    <property type="entry name" value="ABC_Transporter_SBP"/>
</dbReference>
<gene>
    <name evidence="4" type="ORF">SAMN06296020_10841</name>
</gene>